<keyword evidence="2" id="KW-1185">Reference proteome</keyword>
<sequence length="109" mass="12810">MPVPDVCFAFEKLLCGNFFINDAKILNCLSDFFEDYLISLIVPSNIRRAPLLPYYLWNFYDATINKNGRTNNSVERWHNGLARFINCHHPDIFKFVEFLKSIKTSMNLK</sequence>
<accession>A0A0C2N4G2</accession>
<name>A0A0C2N4G2_THEKT</name>
<protein>
    <recommendedName>
        <fullName evidence="3">MULE domain-containing protein</fullName>
    </recommendedName>
</protein>
<evidence type="ECO:0000313" key="2">
    <source>
        <dbReference type="Proteomes" id="UP000031668"/>
    </source>
</evidence>
<dbReference type="OrthoDB" id="10051448at2759"/>
<dbReference type="EMBL" id="JWZT01002710">
    <property type="protein sequence ID" value="KII68792.1"/>
    <property type="molecule type" value="Genomic_DNA"/>
</dbReference>
<evidence type="ECO:0000313" key="1">
    <source>
        <dbReference type="EMBL" id="KII68792.1"/>
    </source>
</evidence>
<organism evidence="1 2">
    <name type="scientific">Thelohanellus kitauei</name>
    <name type="common">Myxosporean</name>
    <dbReference type="NCBI Taxonomy" id="669202"/>
    <lineage>
        <taxon>Eukaryota</taxon>
        <taxon>Metazoa</taxon>
        <taxon>Cnidaria</taxon>
        <taxon>Myxozoa</taxon>
        <taxon>Myxosporea</taxon>
        <taxon>Bivalvulida</taxon>
        <taxon>Platysporina</taxon>
        <taxon>Myxobolidae</taxon>
        <taxon>Thelohanellus</taxon>
    </lineage>
</organism>
<comment type="caution">
    <text evidence="1">The sequence shown here is derived from an EMBL/GenBank/DDBJ whole genome shotgun (WGS) entry which is preliminary data.</text>
</comment>
<dbReference type="AlphaFoldDB" id="A0A0C2N4G2"/>
<evidence type="ECO:0008006" key="3">
    <source>
        <dbReference type="Google" id="ProtNLM"/>
    </source>
</evidence>
<dbReference type="Proteomes" id="UP000031668">
    <property type="component" value="Unassembled WGS sequence"/>
</dbReference>
<proteinExistence type="predicted"/>
<reference evidence="1 2" key="1">
    <citation type="journal article" date="2014" name="Genome Biol. Evol.">
        <title>The genome of the myxosporean Thelohanellus kitauei shows adaptations to nutrient acquisition within its fish host.</title>
        <authorList>
            <person name="Yang Y."/>
            <person name="Xiong J."/>
            <person name="Zhou Z."/>
            <person name="Huo F."/>
            <person name="Miao W."/>
            <person name="Ran C."/>
            <person name="Liu Y."/>
            <person name="Zhang J."/>
            <person name="Feng J."/>
            <person name="Wang M."/>
            <person name="Wang M."/>
            <person name="Wang L."/>
            <person name="Yao B."/>
        </authorList>
    </citation>
    <scope>NUCLEOTIDE SEQUENCE [LARGE SCALE GENOMIC DNA]</scope>
    <source>
        <strain evidence="1">Wuqing</strain>
    </source>
</reference>
<gene>
    <name evidence="1" type="ORF">RF11_12067</name>
</gene>